<feature type="compositionally biased region" description="Low complexity" evidence="1">
    <location>
        <begin position="58"/>
        <end position="68"/>
    </location>
</feature>
<evidence type="ECO:0000256" key="2">
    <source>
        <dbReference type="SAM" id="SignalP"/>
    </source>
</evidence>
<dbReference type="AlphaFoldDB" id="A0A0D6LQN4"/>
<sequence length="77" mass="7970">MARQLVLLFVLVASVSTLIWPFNKIFGSSNATTTPAPEGVPSEQPPAHEAPNGDHPHPAAAPQQVPPGAEEHPGGSD</sequence>
<feature type="compositionally biased region" description="Polar residues" evidence="1">
    <location>
        <begin position="26"/>
        <end position="35"/>
    </location>
</feature>
<proteinExistence type="predicted"/>
<feature type="chain" id="PRO_5002307230" description="Secreted protein" evidence="2">
    <location>
        <begin position="18"/>
        <end position="77"/>
    </location>
</feature>
<feature type="region of interest" description="Disordered" evidence="1">
    <location>
        <begin position="26"/>
        <end position="77"/>
    </location>
</feature>
<organism evidence="3 4">
    <name type="scientific">Ancylostoma ceylanicum</name>
    <dbReference type="NCBI Taxonomy" id="53326"/>
    <lineage>
        <taxon>Eukaryota</taxon>
        <taxon>Metazoa</taxon>
        <taxon>Ecdysozoa</taxon>
        <taxon>Nematoda</taxon>
        <taxon>Chromadorea</taxon>
        <taxon>Rhabditida</taxon>
        <taxon>Rhabditina</taxon>
        <taxon>Rhabditomorpha</taxon>
        <taxon>Strongyloidea</taxon>
        <taxon>Ancylostomatidae</taxon>
        <taxon>Ancylostomatinae</taxon>
        <taxon>Ancylostoma</taxon>
    </lineage>
</organism>
<dbReference type="EMBL" id="KE125054">
    <property type="protein sequence ID" value="EPB72316.1"/>
    <property type="molecule type" value="Genomic_DNA"/>
</dbReference>
<evidence type="ECO:0008006" key="5">
    <source>
        <dbReference type="Google" id="ProtNLM"/>
    </source>
</evidence>
<evidence type="ECO:0000256" key="1">
    <source>
        <dbReference type="SAM" id="MobiDB-lite"/>
    </source>
</evidence>
<name>A0A0D6LQN4_9BILA</name>
<evidence type="ECO:0000313" key="4">
    <source>
        <dbReference type="Proteomes" id="UP000054495"/>
    </source>
</evidence>
<keyword evidence="4" id="KW-1185">Reference proteome</keyword>
<gene>
    <name evidence="3" type="ORF">ANCCEY_08599</name>
</gene>
<evidence type="ECO:0000313" key="3">
    <source>
        <dbReference type="EMBL" id="EPB72316.1"/>
    </source>
</evidence>
<feature type="signal peptide" evidence="2">
    <location>
        <begin position="1"/>
        <end position="17"/>
    </location>
</feature>
<keyword evidence="2" id="KW-0732">Signal</keyword>
<reference evidence="3 4" key="1">
    <citation type="submission" date="2013-05" db="EMBL/GenBank/DDBJ databases">
        <title>Draft genome of the parasitic nematode Anyclostoma ceylanicum.</title>
        <authorList>
            <person name="Mitreva M."/>
        </authorList>
    </citation>
    <scope>NUCLEOTIDE SEQUENCE [LARGE SCALE GENOMIC DNA]</scope>
</reference>
<accession>A0A0D6LQN4</accession>
<protein>
    <recommendedName>
        <fullName evidence="5">Secreted protein</fullName>
    </recommendedName>
</protein>
<dbReference type="Proteomes" id="UP000054495">
    <property type="component" value="Unassembled WGS sequence"/>
</dbReference>